<accession>A0A919PPS5</accession>
<comment type="caution">
    <text evidence="7">The sequence shown here is derived from an EMBL/GenBank/DDBJ whole genome shotgun (WGS) entry which is preliminary data.</text>
</comment>
<evidence type="ECO:0000256" key="2">
    <source>
        <dbReference type="ARBA" id="ARBA00022475"/>
    </source>
</evidence>
<evidence type="ECO:0000256" key="4">
    <source>
        <dbReference type="ARBA" id="ARBA00022989"/>
    </source>
</evidence>
<dbReference type="GO" id="GO:0005886">
    <property type="term" value="C:plasma membrane"/>
    <property type="evidence" value="ECO:0007669"/>
    <property type="project" value="UniProtKB-SubCell"/>
</dbReference>
<dbReference type="PANTHER" id="PTHR30086">
    <property type="entry name" value="ARGININE EXPORTER PROTEIN ARGO"/>
    <property type="match status" value="1"/>
</dbReference>
<protein>
    <submittedName>
        <fullName evidence="7">Threonine transporter RhtB</fullName>
    </submittedName>
</protein>
<evidence type="ECO:0000313" key="8">
    <source>
        <dbReference type="Proteomes" id="UP000660611"/>
    </source>
</evidence>
<organism evidence="7 8">
    <name type="scientific">Dactylosporangium siamense</name>
    <dbReference type="NCBI Taxonomy" id="685454"/>
    <lineage>
        <taxon>Bacteria</taxon>
        <taxon>Bacillati</taxon>
        <taxon>Actinomycetota</taxon>
        <taxon>Actinomycetes</taxon>
        <taxon>Micromonosporales</taxon>
        <taxon>Micromonosporaceae</taxon>
        <taxon>Dactylosporangium</taxon>
    </lineage>
</organism>
<keyword evidence="4 6" id="KW-1133">Transmembrane helix</keyword>
<evidence type="ECO:0000256" key="1">
    <source>
        <dbReference type="ARBA" id="ARBA00004651"/>
    </source>
</evidence>
<feature type="transmembrane region" description="Helical" evidence="6">
    <location>
        <begin position="39"/>
        <end position="65"/>
    </location>
</feature>
<feature type="transmembrane region" description="Helical" evidence="6">
    <location>
        <begin position="149"/>
        <end position="169"/>
    </location>
</feature>
<feature type="transmembrane region" description="Helical" evidence="6">
    <location>
        <begin position="6"/>
        <end position="27"/>
    </location>
</feature>
<dbReference type="Pfam" id="PF01810">
    <property type="entry name" value="LysE"/>
    <property type="match status" value="1"/>
</dbReference>
<name>A0A919PPS5_9ACTN</name>
<dbReference type="Proteomes" id="UP000660611">
    <property type="component" value="Unassembled WGS sequence"/>
</dbReference>
<dbReference type="GO" id="GO:0015171">
    <property type="term" value="F:amino acid transmembrane transporter activity"/>
    <property type="evidence" value="ECO:0007669"/>
    <property type="project" value="TreeGrafter"/>
</dbReference>
<evidence type="ECO:0000256" key="5">
    <source>
        <dbReference type="ARBA" id="ARBA00023136"/>
    </source>
</evidence>
<evidence type="ECO:0000256" key="6">
    <source>
        <dbReference type="SAM" id="Phobius"/>
    </source>
</evidence>
<evidence type="ECO:0000256" key="3">
    <source>
        <dbReference type="ARBA" id="ARBA00022692"/>
    </source>
</evidence>
<gene>
    <name evidence="7" type="ORF">Dsi01nite_065220</name>
</gene>
<evidence type="ECO:0000313" key="7">
    <source>
        <dbReference type="EMBL" id="GIG48481.1"/>
    </source>
</evidence>
<feature type="transmembrane region" description="Helical" evidence="6">
    <location>
        <begin position="181"/>
        <end position="199"/>
    </location>
</feature>
<keyword evidence="2" id="KW-1003">Cell membrane</keyword>
<dbReference type="AlphaFoldDB" id="A0A919PPS5"/>
<comment type="subcellular location">
    <subcellularLocation>
        <location evidence="1">Cell membrane</location>
        <topology evidence="1">Multi-pass membrane protein</topology>
    </subcellularLocation>
</comment>
<keyword evidence="8" id="KW-1185">Reference proteome</keyword>
<dbReference type="EMBL" id="BONQ01000105">
    <property type="protein sequence ID" value="GIG48481.1"/>
    <property type="molecule type" value="Genomic_DNA"/>
</dbReference>
<dbReference type="InterPro" id="IPR001123">
    <property type="entry name" value="LeuE-type"/>
</dbReference>
<reference evidence="7" key="1">
    <citation type="submission" date="2021-01" db="EMBL/GenBank/DDBJ databases">
        <title>Whole genome shotgun sequence of Dactylosporangium siamense NBRC 106093.</title>
        <authorList>
            <person name="Komaki H."/>
            <person name="Tamura T."/>
        </authorList>
    </citation>
    <scope>NUCLEOTIDE SEQUENCE</scope>
    <source>
        <strain evidence="7">NBRC 106093</strain>
    </source>
</reference>
<feature type="transmembrane region" description="Helical" evidence="6">
    <location>
        <begin position="71"/>
        <end position="91"/>
    </location>
</feature>
<dbReference type="RefSeq" id="WP_203850190.1">
    <property type="nucleotide sequence ID" value="NZ_BAAAVW010000003.1"/>
</dbReference>
<sequence>MPTPAVAGFVVAILPLIVMPGASLTLLTHRVARDGARRAVPVILGTVTGLYLHATLAAAGLSALVMRSSELFTAVRLGGAAYLIGLGIWTWRSRPPAALASASLQSAGPPQPAYQQALLGNVLNPKAAAIVLTLVPQFIDPHAAVVPQIFVLATAQATLITIWLLGWTVLIGRARPPSFPVVQRVAGAVLVALGVRAAVA</sequence>
<dbReference type="PANTHER" id="PTHR30086:SF20">
    <property type="entry name" value="ARGININE EXPORTER PROTEIN ARGO-RELATED"/>
    <property type="match status" value="1"/>
</dbReference>
<keyword evidence="5 6" id="KW-0472">Membrane</keyword>
<proteinExistence type="predicted"/>
<keyword evidence="3 6" id="KW-0812">Transmembrane</keyword>